<proteinExistence type="predicted"/>
<reference evidence="1" key="1">
    <citation type="submission" date="2023-07" db="EMBL/GenBank/DDBJ databases">
        <authorList>
            <consortium name="AG Swart"/>
            <person name="Singh M."/>
            <person name="Singh A."/>
            <person name="Seah K."/>
            <person name="Emmerich C."/>
        </authorList>
    </citation>
    <scope>NUCLEOTIDE SEQUENCE</scope>
    <source>
        <strain evidence="1">DP1</strain>
    </source>
</reference>
<dbReference type="AlphaFoldDB" id="A0AAD1XM42"/>
<evidence type="ECO:0000313" key="2">
    <source>
        <dbReference type="Proteomes" id="UP001295684"/>
    </source>
</evidence>
<evidence type="ECO:0000313" key="1">
    <source>
        <dbReference type="EMBL" id="CAI2375144.1"/>
    </source>
</evidence>
<name>A0AAD1XM42_EUPCR</name>
<dbReference type="Proteomes" id="UP001295684">
    <property type="component" value="Unassembled WGS sequence"/>
</dbReference>
<gene>
    <name evidence="1" type="ORF">ECRASSUSDP1_LOCUS16504</name>
</gene>
<accession>A0AAD1XM42</accession>
<protein>
    <submittedName>
        <fullName evidence="1">Uncharacterized protein</fullName>
    </submittedName>
</protein>
<organism evidence="1 2">
    <name type="scientific">Euplotes crassus</name>
    <dbReference type="NCBI Taxonomy" id="5936"/>
    <lineage>
        <taxon>Eukaryota</taxon>
        <taxon>Sar</taxon>
        <taxon>Alveolata</taxon>
        <taxon>Ciliophora</taxon>
        <taxon>Intramacronucleata</taxon>
        <taxon>Spirotrichea</taxon>
        <taxon>Hypotrichia</taxon>
        <taxon>Euplotida</taxon>
        <taxon>Euplotidae</taxon>
        <taxon>Moneuplotes</taxon>
    </lineage>
</organism>
<sequence>MPWYNEGTCADGYLHAYGHSLLSQSHHRVRTGCLNFVAVENTQSLRTPVE</sequence>
<dbReference type="EMBL" id="CAMPGE010016599">
    <property type="protein sequence ID" value="CAI2375144.1"/>
    <property type="molecule type" value="Genomic_DNA"/>
</dbReference>
<keyword evidence="2" id="KW-1185">Reference proteome</keyword>
<comment type="caution">
    <text evidence="1">The sequence shown here is derived from an EMBL/GenBank/DDBJ whole genome shotgun (WGS) entry which is preliminary data.</text>
</comment>